<feature type="compositionally biased region" description="Low complexity" evidence="1">
    <location>
        <begin position="30"/>
        <end position="40"/>
    </location>
</feature>
<dbReference type="GO" id="GO:0043296">
    <property type="term" value="C:apical junction complex"/>
    <property type="evidence" value="ECO:0007669"/>
    <property type="project" value="TreeGrafter"/>
</dbReference>
<feature type="compositionally biased region" description="Low complexity" evidence="1">
    <location>
        <begin position="278"/>
        <end position="290"/>
    </location>
</feature>
<feature type="region of interest" description="Disordered" evidence="1">
    <location>
        <begin position="273"/>
        <end position="314"/>
    </location>
</feature>
<feature type="compositionally biased region" description="Low complexity" evidence="1">
    <location>
        <begin position="354"/>
        <end position="375"/>
    </location>
</feature>
<dbReference type="GO" id="GO:0045216">
    <property type="term" value="P:cell-cell junction organization"/>
    <property type="evidence" value="ECO:0007669"/>
    <property type="project" value="InterPro"/>
</dbReference>
<feature type="region of interest" description="Disordered" evidence="1">
    <location>
        <begin position="77"/>
        <end position="118"/>
    </location>
</feature>
<feature type="compositionally biased region" description="Low complexity" evidence="1">
    <location>
        <begin position="83"/>
        <end position="97"/>
    </location>
</feature>
<dbReference type="PANTHER" id="PTHR21517:SF3">
    <property type="entry name" value="APICAL JUNCTION COMPONENT 1 HOMOLOG"/>
    <property type="match status" value="1"/>
</dbReference>
<feature type="region of interest" description="Disordered" evidence="1">
    <location>
        <begin position="354"/>
        <end position="376"/>
    </location>
</feature>
<feature type="compositionally biased region" description="Polar residues" evidence="1">
    <location>
        <begin position="99"/>
        <end position="109"/>
    </location>
</feature>
<keyword evidence="3" id="KW-1185">Reference proteome</keyword>
<dbReference type="InterPro" id="IPR038825">
    <property type="entry name" value="Apical_junction"/>
</dbReference>
<feature type="region of interest" description="Disordered" evidence="1">
    <location>
        <begin position="894"/>
        <end position="916"/>
    </location>
</feature>
<feature type="compositionally biased region" description="Low complexity" evidence="1">
    <location>
        <begin position="300"/>
        <end position="314"/>
    </location>
</feature>
<evidence type="ECO:0000313" key="2">
    <source>
        <dbReference type="EMBL" id="KAI8036389.1"/>
    </source>
</evidence>
<feature type="region of interest" description="Disordered" evidence="1">
    <location>
        <begin position="548"/>
        <end position="567"/>
    </location>
</feature>
<dbReference type="AlphaFoldDB" id="A0A9P9YH04"/>
<organism evidence="2 3">
    <name type="scientific">Drosophila gunungcola</name>
    <name type="common">fruit fly</name>
    <dbReference type="NCBI Taxonomy" id="103775"/>
    <lineage>
        <taxon>Eukaryota</taxon>
        <taxon>Metazoa</taxon>
        <taxon>Ecdysozoa</taxon>
        <taxon>Arthropoda</taxon>
        <taxon>Hexapoda</taxon>
        <taxon>Insecta</taxon>
        <taxon>Pterygota</taxon>
        <taxon>Neoptera</taxon>
        <taxon>Endopterygota</taxon>
        <taxon>Diptera</taxon>
        <taxon>Brachycera</taxon>
        <taxon>Muscomorpha</taxon>
        <taxon>Ephydroidea</taxon>
        <taxon>Drosophilidae</taxon>
        <taxon>Drosophila</taxon>
        <taxon>Sophophora</taxon>
    </lineage>
</organism>
<name>A0A9P9YH04_9MUSC</name>
<dbReference type="Proteomes" id="UP001059596">
    <property type="component" value="Unassembled WGS sequence"/>
</dbReference>
<comment type="caution">
    <text evidence="2">The sequence shown here is derived from an EMBL/GenBank/DDBJ whole genome shotgun (WGS) entry which is preliminary data.</text>
</comment>
<proteinExistence type="predicted"/>
<dbReference type="GO" id="GO:0005886">
    <property type="term" value="C:plasma membrane"/>
    <property type="evidence" value="ECO:0007669"/>
    <property type="project" value="TreeGrafter"/>
</dbReference>
<feature type="region of interest" description="Disordered" evidence="1">
    <location>
        <begin position="162"/>
        <end position="183"/>
    </location>
</feature>
<gene>
    <name evidence="2" type="ORF">M5D96_010801</name>
</gene>
<feature type="compositionally biased region" description="Polar residues" evidence="1">
    <location>
        <begin position="553"/>
        <end position="567"/>
    </location>
</feature>
<feature type="region of interest" description="Disordered" evidence="1">
    <location>
        <begin position="26"/>
        <end position="58"/>
    </location>
</feature>
<evidence type="ECO:0000313" key="3">
    <source>
        <dbReference type="Proteomes" id="UP001059596"/>
    </source>
</evidence>
<accession>A0A9P9YH04</accession>
<dbReference type="EMBL" id="JAMKOV010000020">
    <property type="protein sequence ID" value="KAI8036389.1"/>
    <property type="molecule type" value="Genomic_DNA"/>
</dbReference>
<evidence type="ECO:0000256" key="1">
    <source>
        <dbReference type="SAM" id="MobiDB-lite"/>
    </source>
</evidence>
<dbReference type="PANTHER" id="PTHR21517">
    <property type="entry name" value="APICAL JUNCTION COMPONENT 1 HOMOLOG"/>
    <property type="match status" value="1"/>
</dbReference>
<sequence>MRRPQRQHSEYHNSLERFLVSDTCARDSCGSQGQRSNSGNRRGGSFEDYNSDNDSYHSLSRSSSLVQFESLERQLTLQEQHQSMSSLGNSSPSLFTSELGASTRPSDSNPESRRESSSFLSLIKRYESSDGRLHQTYYELNKLKFEDQQRLFSKCAHQTELKSDSETGSSSSSSSDSCSQRSYLGSGIARRTKIQPITATRRVPPNSAENRSEFSGYCELRTLQLEKSKCTPMNFKILSGEEEELLLLEDGSPHCRNSPDLCLPKIEQTTDTAASPFSPCSPSLSINSSPERAGSRTEMSSPLPSPTGSTTSTSSLASFTWLRNSLPDIREPRGPLSFGIGNLDSPYSSVLGPSSHICRSQSSSSNDSSLPTTTSFPNELQQLGLRRRMSHNHHTNSSVSNSCSEAFVFARDQSRDDFFLECQSIPRSCSVSESARRTLCVASAGYLNASYQNLTLLDYTDASPPKAHLERNHKRSKSEDMSGGIYQQIICKNNFLLDEISKIYDKNISILTDKPIQEETLPPPGGCISNAPEEPQMQHVQLFIKQPPRHKGSASSPKQSFGKTFDQDPTNLSTNYAQSLEHCQFVLQDIAVPCHQQVISQRPLPKRQFQSLKQRSLVSSTPNLSACDNDRQEPEDEIYVNSAHTSMHHLPKPLGILLHAGSRHSFGKEVSFCPVVSKYCWQLNDDQCRSSEQGPSSDEDLKDATVVHNTKENENIASLYEQNQALHLRESSIEENETTEYKVNIATPDCFGQRTEAETTLESELATSSAVSLEPRVVANLFNAAQEGNARPLSLTLPILSEPPTNRALHILYASQQLLELNESPQICEMLPTTTVGRADEKQPGSKGLLSRITNGLRFSLRRKKKLQNLEHHEEKGAPNQILVFKAPIRNSTGSAKSGDCLHIPLKQPRSPQLEDSKACTASVNSSRQLGHLGKTPTLQKVVICKPPLPKLPTCSGNQSPSPLGVSASGTTAANATELLLSAEQEQYKLFGNQLTADFNAANMRGTELPSRARVALTTNMITARSTVVTAVPVSVSSVREGGKMGLIETNLDTHETVISGNTRSLMDIKFNPLSFSNKAYIVKRLNGTRANYDMDNIDGEAVISSSGEGCVPIASVRRPHKSMEFLMDKENQKFVLVSA</sequence>
<protein>
    <submittedName>
        <fullName evidence="2">Uncharacterized protein</fullName>
    </submittedName>
</protein>
<reference evidence="2" key="1">
    <citation type="journal article" date="2023" name="Genome Biol. Evol.">
        <title>Long-read-based Genome Assembly of Drosophila gunungcola Reveals Fewer Chemosensory Genes in Flower-breeding Species.</title>
        <authorList>
            <person name="Negi A."/>
            <person name="Liao B.Y."/>
            <person name="Yeh S.D."/>
        </authorList>
    </citation>
    <scope>NUCLEOTIDE SEQUENCE</scope>
    <source>
        <strain evidence="2">Sukarami</strain>
    </source>
</reference>
<feature type="compositionally biased region" description="Low complexity" evidence="1">
    <location>
        <begin position="166"/>
        <end position="182"/>
    </location>
</feature>